<evidence type="ECO:0000259" key="1">
    <source>
        <dbReference type="PROSITE" id="PS50943"/>
    </source>
</evidence>
<evidence type="ECO:0000313" key="2">
    <source>
        <dbReference type="EMBL" id="THJ29719.1"/>
    </source>
</evidence>
<dbReference type="SMART" id="SM00530">
    <property type="entry name" value="HTH_XRE"/>
    <property type="match status" value="1"/>
</dbReference>
<proteinExistence type="predicted"/>
<dbReference type="AlphaFoldDB" id="A0A4S5BCN2"/>
<dbReference type="Proteomes" id="UP000306697">
    <property type="component" value="Unassembled WGS sequence"/>
</dbReference>
<dbReference type="Pfam" id="PF01381">
    <property type="entry name" value="HTH_3"/>
    <property type="match status" value="1"/>
</dbReference>
<name>A0A4S5BCN2_BIFLI</name>
<accession>A0A4S5BCN2</accession>
<protein>
    <submittedName>
        <fullName evidence="2">Helix-turn-helix transcriptional regulator</fullName>
    </submittedName>
</protein>
<comment type="caution">
    <text evidence="2">The sequence shown here is derived from an EMBL/GenBank/DDBJ whole genome shotgun (WGS) entry which is preliminary data.</text>
</comment>
<dbReference type="RefSeq" id="WP_136500437.1">
    <property type="nucleotide sequence ID" value="NZ_SSWL01000006.1"/>
</dbReference>
<sequence length="99" mass="11187">MGKTTIDIVALYRTLDSVRNEKGLSWRTLAKEIGVSPSLLSRLRNGLKPDTDSFATIVRWLGIPAERFFVGGAQEEVNPHDDDDLMRQFVPLLKAQKFK</sequence>
<dbReference type="Gene3D" id="1.10.260.40">
    <property type="entry name" value="lambda repressor-like DNA-binding domains"/>
    <property type="match status" value="1"/>
</dbReference>
<gene>
    <name evidence="2" type="ORF">E6L38_04855</name>
</gene>
<dbReference type="SUPFAM" id="SSF47413">
    <property type="entry name" value="lambda repressor-like DNA-binding domains"/>
    <property type="match status" value="1"/>
</dbReference>
<dbReference type="GO" id="GO:0003677">
    <property type="term" value="F:DNA binding"/>
    <property type="evidence" value="ECO:0007669"/>
    <property type="project" value="InterPro"/>
</dbReference>
<dbReference type="InterPro" id="IPR010982">
    <property type="entry name" value="Lambda_DNA-bd_dom_sf"/>
</dbReference>
<evidence type="ECO:0000313" key="3">
    <source>
        <dbReference type="Proteomes" id="UP000306697"/>
    </source>
</evidence>
<organism evidence="2 3">
    <name type="scientific">Bifidobacterium longum subsp. infantis</name>
    <dbReference type="NCBI Taxonomy" id="1682"/>
    <lineage>
        <taxon>Bacteria</taxon>
        <taxon>Bacillati</taxon>
        <taxon>Actinomycetota</taxon>
        <taxon>Actinomycetes</taxon>
        <taxon>Bifidobacteriales</taxon>
        <taxon>Bifidobacteriaceae</taxon>
        <taxon>Bifidobacterium</taxon>
    </lineage>
</organism>
<reference evidence="2 3" key="1">
    <citation type="submission" date="2019-04" db="EMBL/GenBank/DDBJ databases">
        <title>Genome Announcement To Ensure Probiotic Safety of Bifidobacterium longum subsp infantis UBBI-01.</title>
        <authorList>
            <person name="Sulthana A."/>
            <person name="Lakshmi S.G."/>
            <person name="Madempudi R.S."/>
        </authorList>
    </citation>
    <scope>NUCLEOTIDE SEQUENCE [LARGE SCALE GENOMIC DNA]</scope>
    <source>
        <strain evidence="2 3">UBBI-01</strain>
    </source>
</reference>
<dbReference type="PROSITE" id="PS50943">
    <property type="entry name" value="HTH_CROC1"/>
    <property type="match status" value="1"/>
</dbReference>
<feature type="domain" description="HTH cro/C1-type" evidence="1">
    <location>
        <begin position="15"/>
        <end position="68"/>
    </location>
</feature>
<dbReference type="CDD" id="cd00093">
    <property type="entry name" value="HTH_XRE"/>
    <property type="match status" value="1"/>
</dbReference>
<dbReference type="EMBL" id="SSWL01000006">
    <property type="protein sequence ID" value="THJ29719.1"/>
    <property type="molecule type" value="Genomic_DNA"/>
</dbReference>
<dbReference type="InterPro" id="IPR001387">
    <property type="entry name" value="Cro/C1-type_HTH"/>
</dbReference>